<protein>
    <submittedName>
        <fullName evidence="2">Uncharacterized protein</fullName>
    </submittedName>
</protein>
<keyword evidence="3" id="KW-1185">Reference proteome</keyword>
<accession>A0ABQ5SLH3</accession>
<dbReference type="InterPro" id="IPR007434">
    <property type="entry name" value="FemAB-like"/>
</dbReference>
<feature type="compositionally biased region" description="Low complexity" evidence="1">
    <location>
        <begin position="79"/>
        <end position="92"/>
    </location>
</feature>
<dbReference type="SUPFAM" id="SSF55729">
    <property type="entry name" value="Acyl-CoA N-acyltransferases (Nat)"/>
    <property type="match status" value="1"/>
</dbReference>
<feature type="region of interest" description="Disordered" evidence="1">
    <location>
        <begin position="79"/>
        <end position="104"/>
    </location>
</feature>
<feature type="region of interest" description="Disordered" evidence="1">
    <location>
        <begin position="1"/>
        <end position="22"/>
    </location>
</feature>
<gene>
    <name evidence="2" type="ORF">VaNZ11_015391</name>
</gene>
<feature type="compositionally biased region" description="Low complexity" evidence="1">
    <location>
        <begin position="1"/>
        <end position="10"/>
    </location>
</feature>
<dbReference type="EMBL" id="BSDZ01000094">
    <property type="protein sequence ID" value="GLI70481.1"/>
    <property type="molecule type" value="Genomic_DNA"/>
</dbReference>
<evidence type="ECO:0000256" key="1">
    <source>
        <dbReference type="SAM" id="MobiDB-lite"/>
    </source>
</evidence>
<dbReference type="Proteomes" id="UP001165090">
    <property type="component" value="Unassembled WGS sequence"/>
</dbReference>
<evidence type="ECO:0000313" key="2">
    <source>
        <dbReference type="EMBL" id="GLI70481.1"/>
    </source>
</evidence>
<dbReference type="Pfam" id="PF04339">
    <property type="entry name" value="FemAB_like"/>
    <property type="match status" value="1"/>
</dbReference>
<dbReference type="Gene3D" id="3.40.630.30">
    <property type="match status" value="1"/>
</dbReference>
<dbReference type="PANTHER" id="PTHR47017:SF1">
    <property type="entry name" value="ACYL-COA"/>
    <property type="match status" value="1"/>
</dbReference>
<organism evidence="2 3">
    <name type="scientific">Volvox africanus</name>
    <dbReference type="NCBI Taxonomy" id="51714"/>
    <lineage>
        <taxon>Eukaryota</taxon>
        <taxon>Viridiplantae</taxon>
        <taxon>Chlorophyta</taxon>
        <taxon>core chlorophytes</taxon>
        <taxon>Chlorophyceae</taxon>
        <taxon>CS clade</taxon>
        <taxon>Chlamydomonadales</taxon>
        <taxon>Volvocaceae</taxon>
        <taxon>Volvox</taxon>
    </lineage>
</organism>
<evidence type="ECO:0000313" key="3">
    <source>
        <dbReference type="Proteomes" id="UP001165090"/>
    </source>
</evidence>
<dbReference type="PANTHER" id="PTHR47017">
    <property type="entry name" value="ACYL-COA"/>
    <property type="match status" value="1"/>
</dbReference>
<dbReference type="InterPro" id="IPR016181">
    <property type="entry name" value="Acyl_CoA_acyltransferase"/>
</dbReference>
<sequence length="599" mass="65477">MRSVRSSFHNNNRRRQRQRDIRTSRVHRLKAGLGSVTTALWERASRTFRNLGIQKTEVQNETPLEVDAPSSIETGASALATGASGSSTGCSGPEADNRSGSGSSISCARIGNDTVSAGGVGGINTSSTSSPSAITLEIRVVDSISKVSREEWDAVVTRCGNGEVNPFLLWSFLHALEESGSAAPRTGWLAQHILVRQVGSDGQSACCADAGDSDVARASSAGGGPGRLVGCVPIYLKGHSFGEYVFDNAWADFASMLGVRYYPKLQAAVPFTPVTGPRLMVTADLAPSQRAAVIRALGKTLIDMADSMEVSGLHLTFTTAQEWVMLRELGFKQRLAIQFHWDNNGYDSFEDFLADLKQSKRKGIRQERKSVERAGLSVHRLPGGVLRPAHWDRFHSFYLSTVDRKWGNAYLTREFFHRLGEALPDRVLLVAACEGTASASSSSSSCSSAPDAEQLVAGALNLVGSHALFGRNWGQVEDREYRNLHFELCYYQALEEAISRRLLRVEAGAQGEHKLQRGYLPSFTYSCHYLRDPQLGAAVDLVLARERRQIEYTLQVMSLTSSPYKKERTVEALLGKLRSYNSLSSVSSSLDVDEEGQQQ</sequence>
<name>A0ABQ5SLH3_9CHLO</name>
<reference evidence="2 3" key="1">
    <citation type="journal article" date="2023" name="IScience">
        <title>Expanded male sex-determining region conserved during the evolution of homothallism in the green alga Volvox.</title>
        <authorList>
            <person name="Yamamoto K."/>
            <person name="Matsuzaki R."/>
            <person name="Mahakham W."/>
            <person name="Heman W."/>
            <person name="Sekimoto H."/>
            <person name="Kawachi M."/>
            <person name="Minakuchi Y."/>
            <person name="Toyoda A."/>
            <person name="Nozaki H."/>
        </authorList>
    </citation>
    <scope>NUCLEOTIDE SEQUENCE [LARGE SCALE GENOMIC DNA]</scope>
    <source>
        <strain evidence="2 3">NIES-4468</strain>
    </source>
</reference>
<proteinExistence type="predicted"/>
<comment type="caution">
    <text evidence="2">The sequence shown here is derived from an EMBL/GenBank/DDBJ whole genome shotgun (WGS) entry which is preliminary data.</text>
</comment>